<organism evidence="2 3">
    <name type="scientific">Streblomastix strix</name>
    <dbReference type="NCBI Taxonomy" id="222440"/>
    <lineage>
        <taxon>Eukaryota</taxon>
        <taxon>Metamonada</taxon>
        <taxon>Preaxostyla</taxon>
        <taxon>Oxymonadida</taxon>
        <taxon>Streblomastigidae</taxon>
        <taxon>Streblomastix</taxon>
    </lineage>
</organism>
<protein>
    <submittedName>
        <fullName evidence="2">Uncharacterized protein</fullName>
    </submittedName>
</protein>
<evidence type="ECO:0000313" key="2">
    <source>
        <dbReference type="EMBL" id="KAA6353548.1"/>
    </source>
</evidence>
<reference evidence="2 3" key="1">
    <citation type="submission" date="2019-03" db="EMBL/GenBank/DDBJ databases">
        <title>Single cell metagenomics reveals metabolic interactions within the superorganism composed of flagellate Streblomastix strix and complex community of Bacteroidetes bacteria on its surface.</title>
        <authorList>
            <person name="Treitli S.C."/>
            <person name="Kolisko M."/>
            <person name="Husnik F."/>
            <person name="Keeling P."/>
            <person name="Hampl V."/>
        </authorList>
    </citation>
    <scope>NUCLEOTIDE SEQUENCE [LARGE SCALE GENOMIC DNA]</scope>
    <source>
        <strain evidence="2">ST1C</strain>
    </source>
</reference>
<evidence type="ECO:0000256" key="1">
    <source>
        <dbReference type="SAM" id="MobiDB-lite"/>
    </source>
</evidence>
<gene>
    <name evidence="2" type="ORF">EZS28_050925</name>
</gene>
<accession>A0A5J4T5V4</accession>
<feature type="non-terminal residue" evidence="2">
    <location>
        <position position="202"/>
    </location>
</feature>
<dbReference type="EMBL" id="SNRW01037905">
    <property type="protein sequence ID" value="KAA6353548.1"/>
    <property type="molecule type" value="Genomic_DNA"/>
</dbReference>
<feature type="compositionally biased region" description="Basic residues" evidence="1">
    <location>
        <begin position="128"/>
        <end position="140"/>
    </location>
</feature>
<comment type="caution">
    <text evidence="2">The sequence shown here is derived from an EMBL/GenBank/DDBJ whole genome shotgun (WGS) entry which is preliminary data.</text>
</comment>
<feature type="compositionally biased region" description="Polar residues" evidence="1">
    <location>
        <begin position="22"/>
        <end position="33"/>
    </location>
</feature>
<sequence>MTHRRGDSKSLPLFHADPFKSPSFSNMHNSENVRTGLSPRSAIFPKQSIDDNIFQVEDAFLIQPSDILSQAQTPHSNLKRTNSLSKLLQLIGTVSNQTPIEGKHSKKQKKVVQIHQDDESDSDDNQMKKQKRKRNGKSKVKNNEDEQMSTSDVQQFDTDFSDSDESSNDSSQIIDIEWSDDGDLEGIDFDKFFIMQDEDEDD</sequence>
<proteinExistence type="predicted"/>
<feature type="region of interest" description="Disordered" evidence="1">
    <location>
        <begin position="1"/>
        <end position="33"/>
    </location>
</feature>
<feature type="region of interest" description="Disordered" evidence="1">
    <location>
        <begin position="99"/>
        <end position="184"/>
    </location>
</feature>
<dbReference type="AlphaFoldDB" id="A0A5J4T5V4"/>
<name>A0A5J4T5V4_9EUKA</name>
<dbReference type="Proteomes" id="UP000324800">
    <property type="component" value="Unassembled WGS sequence"/>
</dbReference>
<evidence type="ECO:0000313" key="3">
    <source>
        <dbReference type="Proteomes" id="UP000324800"/>
    </source>
</evidence>